<accession>A0ACB8ZVE7</accession>
<evidence type="ECO:0000313" key="2">
    <source>
        <dbReference type="Proteomes" id="UP001055879"/>
    </source>
</evidence>
<reference evidence="1 2" key="2">
    <citation type="journal article" date="2022" name="Mol. Ecol. Resour.">
        <title>The genomes of chicory, endive, great burdock and yacon provide insights into Asteraceae paleo-polyploidization history and plant inulin production.</title>
        <authorList>
            <person name="Fan W."/>
            <person name="Wang S."/>
            <person name="Wang H."/>
            <person name="Wang A."/>
            <person name="Jiang F."/>
            <person name="Liu H."/>
            <person name="Zhao H."/>
            <person name="Xu D."/>
            <person name="Zhang Y."/>
        </authorList>
    </citation>
    <scope>NUCLEOTIDE SEQUENCE [LARGE SCALE GENOMIC DNA]</scope>
    <source>
        <strain evidence="2">cv. Niubang</strain>
    </source>
</reference>
<name>A0ACB8ZVE7_ARCLA</name>
<sequence>MSPAKDPALVTLGKDEESIISGRTTHVHGGDEASPTHLTKPKFKSANERRVEDVGVQETNEGGMGQYSEFGLNSNVGPNLEGGPSTKIIYVGELGSPHSGDNNPNLEINQQINEIDKVEAETTGSIQSQNMEFVGTTQEIRSIGEGEIGVGKNIHSMFDKEDAGGVIREKKKVKRGLGGDRTKSKKGREGVLEGGR</sequence>
<organism evidence="1 2">
    <name type="scientific">Arctium lappa</name>
    <name type="common">Greater burdock</name>
    <name type="synonym">Lappa major</name>
    <dbReference type="NCBI Taxonomy" id="4217"/>
    <lineage>
        <taxon>Eukaryota</taxon>
        <taxon>Viridiplantae</taxon>
        <taxon>Streptophyta</taxon>
        <taxon>Embryophyta</taxon>
        <taxon>Tracheophyta</taxon>
        <taxon>Spermatophyta</taxon>
        <taxon>Magnoliopsida</taxon>
        <taxon>eudicotyledons</taxon>
        <taxon>Gunneridae</taxon>
        <taxon>Pentapetalae</taxon>
        <taxon>asterids</taxon>
        <taxon>campanulids</taxon>
        <taxon>Asterales</taxon>
        <taxon>Asteraceae</taxon>
        <taxon>Carduoideae</taxon>
        <taxon>Cardueae</taxon>
        <taxon>Arctiinae</taxon>
        <taxon>Arctium</taxon>
    </lineage>
</organism>
<dbReference type="Proteomes" id="UP001055879">
    <property type="component" value="Linkage Group LG09"/>
</dbReference>
<reference evidence="2" key="1">
    <citation type="journal article" date="2022" name="Mol. Ecol. Resour.">
        <title>The genomes of chicory, endive, great burdock and yacon provide insights into Asteraceae palaeo-polyploidization history and plant inulin production.</title>
        <authorList>
            <person name="Fan W."/>
            <person name="Wang S."/>
            <person name="Wang H."/>
            <person name="Wang A."/>
            <person name="Jiang F."/>
            <person name="Liu H."/>
            <person name="Zhao H."/>
            <person name="Xu D."/>
            <person name="Zhang Y."/>
        </authorList>
    </citation>
    <scope>NUCLEOTIDE SEQUENCE [LARGE SCALE GENOMIC DNA]</scope>
    <source>
        <strain evidence="2">cv. Niubang</strain>
    </source>
</reference>
<proteinExistence type="predicted"/>
<gene>
    <name evidence="1" type="ORF">L6452_26877</name>
</gene>
<dbReference type="EMBL" id="CM042055">
    <property type="protein sequence ID" value="KAI3701645.1"/>
    <property type="molecule type" value="Genomic_DNA"/>
</dbReference>
<comment type="caution">
    <text evidence="1">The sequence shown here is derived from an EMBL/GenBank/DDBJ whole genome shotgun (WGS) entry which is preliminary data.</text>
</comment>
<keyword evidence="2" id="KW-1185">Reference proteome</keyword>
<evidence type="ECO:0000313" key="1">
    <source>
        <dbReference type="EMBL" id="KAI3701645.1"/>
    </source>
</evidence>
<protein>
    <submittedName>
        <fullName evidence="1">Uncharacterized protein</fullName>
    </submittedName>
</protein>